<dbReference type="PANTHER" id="PTHR45808">
    <property type="entry name" value="RHO GTPASE-ACTIVATING PROTEIN 68F"/>
    <property type="match status" value="1"/>
</dbReference>
<feature type="domain" description="Rho-GAP" evidence="2">
    <location>
        <begin position="89"/>
        <end position="301"/>
    </location>
</feature>
<dbReference type="PANTHER" id="PTHR45808:SF2">
    <property type="entry name" value="RHO GTPASE-ACTIVATING PROTEIN 68F"/>
    <property type="match status" value="1"/>
</dbReference>
<keyword evidence="4" id="KW-1185">Reference proteome</keyword>
<evidence type="ECO:0000313" key="3">
    <source>
        <dbReference type="EMBL" id="KAJ8902498.1"/>
    </source>
</evidence>
<evidence type="ECO:0000256" key="1">
    <source>
        <dbReference type="SAM" id="MobiDB-lite"/>
    </source>
</evidence>
<dbReference type="GO" id="GO:0007264">
    <property type="term" value="P:small GTPase-mediated signal transduction"/>
    <property type="evidence" value="ECO:0007669"/>
    <property type="project" value="TreeGrafter"/>
</dbReference>
<dbReference type="InterPro" id="IPR008936">
    <property type="entry name" value="Rho_GTPase_activation_prot"/>
</dbReference>
<proteinExistence type="predicted"/>
<feature type="region of interest" description="Disordered" evidence="1">
    <location>
        <begin position="1"/>
        <end position="23"/>
    </location>
</feature>
<dbReference type="Gene3D" id="1.10.555.10">
    <property type="entry name" value="Rho GTPase activation protein"/>
    <property type="match status" value="1"/>
</dbReference>
<accession>A0AAV8UN40</accession>
<gene>
    <name evidence="3" type="ORF">NDN08_006901</name>
</gene>
<sequence length="315" mass="35049">MATQTQVVSHHGDPEILGKANEGNATLIARPEALLKFEETQERNASRPHGLQTVPPRGGHNPGAGKRKGGFFSFLFCGGEDESVQWVKVELEEEDKASTETRERVAWNESLHLYVLSCIDHLAKYGENEARLFAVSGSQQIIEEMRMQYGEPLPEGTDVHVACAVLKQAVRDAESPLIDIEALQAWAIATASKKKQPADTEAEPLVIPSFKESLLYSTLQIVREKSPRRAFVLARLLYLLGDISSRIEITQMNSHNLSLCLAPSLLQWDPYADAALLVLGRMTAYVMELIDDGREHAEKLRDYCLELQDLANLPC</sequence>
<dbReference type="GO" id="GO:0005737">
    <property type="term" value="C:cytoplasm"/>
    <property type="evidence" value="ECO:0007669"/>
    <property type="project" value="TreeGrafter"/>
</dbReference>
<dbReference type="SMART" id="SM00324">
    <property type="entry name" value="RhoGAP"/>
    <property type="match status" value="1"/>
</dbReference>
<comment type="caution">
    <text evidence="3">The sequence shown here is derived from an EMBL/GenBank/DDBJ whole genome shotgun (WGS) entry which is preliminary data.</text>
</comment>
<evidence type="ECO:0000313" key="4">
    <source>
        <dbReference type="Proteomes" id="UP001157974"/>
    </source>
</evidence>
<dbReference type="EMBL" id="JAMWBK010000009">
    <property type="protein sequence ID" value="KAJ8902498.1"/>
    <property type="molecule type" value="Genomic_DNA"/>
</dbReference>
<name>A0AAV8UN40_9RHOD</name>
<dbReference type="CDD" id="cd00159">
    <property type="entry name" value="RhoGAP"/>
    <property type="match status" value="1"/>
</dbReference>
<protein>
    <recommendedName>
        <fullName evidence="2">Rho-GAP domain-containing protein</fullName>
    </recommendedName>
</protein>
<reference evidence="3 4" key="1">
    <citation type="journal article" date="2023" name="Nat. Commun.">
        <title>Origin of minicircular mitochondrial genomes in red algae.</title>
        <authorList>
            <person name="Lee Y."/>
            <person name="Cho C.H."/>
            <person name="Lee Y.M."/>
            <person name="Park S.I."/>
            <person name="Yang J.H."/>
            <person name="West J.A."/>
            <person name="Bhattacharya D."/>
            <person name="Yoon H.S."/>
        </authorList>
    </citation>
    <scope>NUCLEOTIDE SEQUENCE [LARGE SCALE GENOMIC DNA]</scope>
    <source>
        <strain evidence="3 4">CCMP1338</strain>
        <tissue evidence="3">Whole cell</tissue>
    </source>
</reference>
<organism evidence="3 4">
    <name type="scientific">Rhodosorus marinus</name>
    <dbReference type="NCBI Taxonomy" id="101924"/>
    <lineage>
        <taxon>Eukaryota</taxon>
        <taxon>Rhodophyta</taxon>
        <taxon>Stylonematophyceae</taxon>
        <taxon>Stylonematales</taxon>
        <taxon>Stylonemataceae</taxon>
        <taxon>Rhodosorus</taxon>
    </lineage>
</organism>
<dbReference type="SUPFAM" id="SSF48350">
    <property type="entry name" value="GTPase activation domain, GAP"/>
    <property type="match status" value="1"/>
</dbReference>
<dbReference type="AlphaFoldDB" id="A0AAV8UN40"/>
<dbReference type="GO" id="GO:0005096">
    <property type="term" value="F:GTPase activator activity"/>
    <property type="evidence" value="ECO:0007669"/>
    <property type="project" value="TreeGrafter"/>
</dbReference>
<dbReference type="Proteomes" id="UP001157974">
    <property type="component" value="Unassembled WGS sequence"/>
</dbReference>
<evidence type="ECO:0000259" key="2">
    <source>
        <dbReference type="PROSITE" id="PS50238"/>
    </source>
</evidence>
<dbReference type="PROSITE" id="PS50238">
    <property type="entry name" value="RHOGAP"/>
    <property type="match status" value="1"/>
</dbReference>
<dbReference type="Pfam" id="PF00620">
    <property type="entry name" value="RhoGAP"/>
    <property type="match status" value="1"/>
</dbReference>
<dbReference type="InterPro" id="IPR000198">
    <property type="entry name" value="RhoGAP_dom"/>
</dbReference>
<feature type="region of interest" description="Disordered" evidence="1">
    <location>
        <begin position="40"/>
        <end position="63"/>
    </location>
</feature>